<accession>A0ACB7VMD8</accession>
<keyword evidence="1" id="KW-0548">Nucleotidyltransferase</keyword>
<proteinExistence type="predicted"/>
<dbReference type="Proteomes" id="UP000827976">
    <property type="component" value="Chromosome 8"/>
</dbReference>
<dbReference type="EMBL" id="CM037018">
    <property type="protein sequence ID" value="KAH7675217.1"/>
    <property type="molecule type" value="Genomic_DNA"/>
</dbReference>
<evidence type="ECO:0000313" key="2">
    <source>
        <dbReference type="Proteomes" id="UP000827976"/>
    </source>
</evidence>
<name>A0ACB7VMD8_DIOAL</name>
<keyword evidence="2" id="KW-1185">Reference proteome</keyword>
<keyword evidence="1" id="KW-0808">Transferase</keyword>
<organism evidence="1 2">
    <name type="scientific">Dioscorea alata</name>
    <name type="common">Purple yam</name>
    <dbReference type="NCBI Taxonomy" id="55571"/>
    <lineage>
        <taxon>Eukaryota</taxon>
        <taxon>Viridiplantae</taxon>
        <taxon>Streptophyta</taxon>
        <taxon>Embryophyta</taxon>
        <taxon>Tracheophyta</taxon>
        <taxon>Spermatophyta</taxon>
        <taxon>Magnoliopsida</taxon>
        <taxon>Liliopsida</taxon>
        <taxon>Dioscoreales</taxon>
        <taxon>Dioscoreaceae</taxon>
        <taxon>Dioscorea</taxon>
    </lineage>
</organism>
<sequence>MVRDHIFNRWVIFSSARSRRPSDLKAHSPTSNPNPKSNTSCPFCAGHEDECAPEIFRVPVGSSVADWKVRVIENLYPALRREVEPPNSGSDVMSMRGFGFHDVVIETPSHNVRLPDLSDSEIKEVVLAFKERIEQLRRVGSIKYVQVFKNYGATAGASLSHSHSQIIGLPIVPPMVSTRLVCMKEYFDRTGKCGLCDIQLKKILIDESSHFYAIVPFAASYPFEIWIVPRKHASHFHEIDDERAADFSCLLKLMLLKLSLQLNDPPFNFMIHTAPFELPLSSSNSTHWFLQIVPQLNIIGGFETGTACYINAVFPEDAAKILREVKTHK</sequence>
<reference evidence="2" key="1">
    <citation type="journal article" date="2022" name="Nat. Commun.">
        <title>Chromosome evolution and the genetic basis of agronomically important traits in greater yam.</title>
        <authorList>
            <person name="Bredeson J.V."/>
            <person name="Lyons J.B."/>
            <person name="Oniyinde I.O."/>
            <person name="Okereke N.R."/>
            <person name="Kolade O."/>
            <person name="Nnabue I."/>
            <person name="Nwadili C.O."/>
            <person name="Hribova E."/>
            <person name="Parker M."/>
            <person name="Nwogha J."/>
            <person name="Shu S."/>
            <person name="Carlson J."/>
            <person name="Kariba R."/>
            <person name="Muthemba S."/>
            <person name="Knop K."/>
            <person name="Barton G.J."/>
            <person name="Sherwood A.V."/>
            <person name="Lopez-Montes A."/>
            <person name="Asiedu R."/>
            <person name="Jamnadass R."/>
            <person name="Muchugi A."/>
            <person name="Goodstein D."/>
            <person name="Egesi C.N."/>
            <person name="Featherston J."/>
            <person name="Asfaw A."/>
            <person name="Simpson G.G."/>
            <person name="Dolezel J."/>
            <person name="Hendre P.S."/>
            <person name="Van Deynze A."/>
            <person name="Kumar P.L."/>
            <person name="Obidiegwu J.E."/>
            <person name="Bhattacharjee R."/>
            <person name="Rokhsar D.S."/>
        </authorList>
    </citation>
    <scope>NUCLEOTIDE SEQUENCE [LARGE SCALE GENOMIC DNA]</scope>
    <source>
        <strain evidence="2">cv. TDa95/00328</strain>
    </source>
</reference>
<gene>
    <name evidence="1" type="ORF">IHE45_08G122300</name>
</gene>
<protein>
    <submittedName>
        <fullName evidence="1">UDPglucose--hexose-1-phosphate uridylyltransferase protein</fullName>
    </submittedName>
</protein>
<evidence type="ECO:0000313" key="1">
    <source>
        <dbReference type="EMBL" id="KAH7675217.1"/>
    </source>
</evidence>
<comment type="caution">
    <text evidence="1">The sequence shown here is derived from an EMBL/GenBank/DDBJ whole genome shotgun (WGS) entry which is preliminary data.</text>
</comment>